<dbReference type="Proteomes" id="UP000430508">
    <property type="component" value="Chromosome"/>
</dbReference>
<reference evidence="2 3" key="1">
    <citation type="submission" date="2019-12" db="EMBL/GenBank/DDBJ databases">
        <title>Sequence classification of anaerobic respiratory reductive dehalogenases: First we see many, then we see few.</title>
        <authorList>
            <person name="Molenda O."/>
            <person name="Puentes Jacome L.A."/>
            <person name="Cao X."/>
            <person name="Nesbo C.L."/>
            <person name="Tang S."/>
            <person name="Morson N."/>
            <person name="Patron J."/>
            <person name="Lomheim L."/>
            <person name="Wishart D.S."/>
            <person name="Edwards E.A."/>
        </authorList>
    </citation>
    <scope>NUCLEOTIDE SEQUENCE [LARGE SCALE GENOMIC DNA]</scope>
    <source>
        <strain evidence="2 3">12DCA</strain>
    </source>
</reference>
<keyword evidence="1" id="KW-0472">Membrane</keyword>
<proteinExistence type="predicted"/>
<evidence type="ECO:0000313" key="2">
    <source>
        <dbReference type="EMBL" id="QHA01764.1"/>
    </source>
</evidence>
<feature type="transmembrane region" description="Helical" evidence="1">
    <location>
        <begin position="151"/>
        <end position="172"/>
    </location>
</feature>
<feature type="transmembrane region" description="Helical" evidence="1">
    <location>
        <begin position="12"/>
        <end position="31"/>
    </location>
</feature>
<name>A0A857DKE3_9FIRM</name>
<organism evidence="2 3">
    <name type="scientific">Dehalobacter restrictus</name>
    <dbReference type="NCBI Taxonomy" id="55583"/>
    <lineage>
        <taxon>Bacteria</taxon>
        <taxon>Bacillati</taxon>
        <taxon>Bacillota</taxon>
        <taxon>Clostridia</taxon>
        <taxon>Eubacteriales</taxon>
        <taxon>Desulfitobacteriaceae</taxon>
        <taxon>Dehalobacter</taxon>
    </lineage>
</organism>
<protein>
    <submittedName>
        <fullName evidence="2">ABC-2 transporter permease</fullName>
    </submittedName>
</protein>
<feature type="transmembrane region" description="Helical" evidence="1">
    <location>
        <begin position="192"/>
        <end position="213"/>
    </location>
</feature>
<dbReference type="AlphaFoldDB" id="A0A857DKE3"/>
<dbReference type="EMBL" id="CP046996">
    <property type="protein sequence ID" value="QHA01764.1"/>
    <property type="molecule type" value="Genomic_DNA"/>
</dbReference>
<gene>
    <name evidence="2" type="ORF">GQ588_14500</name>
</gene>
<dbReference type="InterPro" id="IPR025699">
    <property type="entry name" value="ABC2_memb-like"/>
</dbReference>
<dbReference type="PANTHER" id="PTHR41309:SF2">
    <property type="entry name" value="MEMBRANE PROTEIN"/>
    <property type="match status" value="1"/>
</dbReference>
<sequence>MWRIILKDLMVQKSNIFIIIFLCISISGTMYRSPGIAGVQLLLGVYFMLIYANSYDFKYNGEIMINSLPINRKEIVLAKYLSAIVYALIIMVIIIPESMILYLFNFPGLTGSIQAIVSFLGIVVLLLSIYISIYLPLYYRLGYMRSRWANFISMFVIFGLIGAMGQLIKIPAGELETTNQGLEQLTAVLNGYAGPVIYLMMLVVGMVLLVLSFKVSVRIYKNKDF</sequence>
<evidence type="ECO:0000256" key="1">
    <source>
        <dbReference type="SAM" id="Phobius"/>
    </source>
</evidence>
<dbReference type="PANTHER" id="PTHR41309">
    <property type="entry name" value="MEMBRANE PROTEIN-RELATED"/>
    <property type="match status" value="1"/>
</dbReference>
<feature type="transmembrane region" description="Helical" evidence="1">
    <location>
        <begin position="37"/>
        <end position="55"/>
    </location>
</feature>
<keyword evidence="1" id="KW-1133">Transmembrane helix</keyword>
<evidence type="ECO:0000313" key="3">
    <source>
        <dbReference type="Proteomes" id="UP000430508"/>
    </source>
</evidence>
<feature type="transmembrane region" description="Helical" evidence="1">
    <location>
        <begin position="76"/>
        <end position="95"/>
    </location>
</feature>
<dbReference type="RefSeq" id="WP_019225021.1">
    <property type="nucleotide sequence ID" value="NZ_CP046996.1"/>
</dbReference>
<feature type="transmembrane region" description="Helical" evidence="1">
    <location>
        <begin position="115"/>
        <end position="139"/>
    </location>
</feature>
<accession>A0A857DKE3</accession>
<dbReference type="Pfam" id="PF13346">
    <property type="entry name" value="ABC2_membrane_5"/>
    <property type="match status" value="1"/>
</dbReference>
<keyword evidence="1" id="KW-0812">Transmembrane</keyword>